<proteinExistence type="predicted"/>
<dbReference type="InterPro" id="IPR021833">
    <property type="entry name" value="DUF3425"/>
</dbReference>
<gene>
    <name evidence="2" type="ORF">F5X68DRAFT_279744</name>
</gene>
<reference evidence="2" key="1">
    <citation type="journal article" date="2021" name="Nat. Commun.">
        <title>Genetic determinants of endophytism in the Arabidopsis root mycobiome.</title>
        <authorList>
            <person name="Mesny F."/>
            <person name="Miyauchi S."/>
            <person name="Thiergart T."/>
            <person name="Pickel B."/>
            <person name="Atanasova L."/>
            <person name="Karlsson M."/>
            <person name="Huettel B."/>
            <person name="Barry K.W."/>
            <person name="Haridas S."/>
            <person name="Chen C."/>
            <person name="Bauer D."/>
            <person name="Andreopoulos W."/>
            <person name="Pangilinan J."/>
            <person name="LaButti K."/>
            <person name="Riley R."/>
            <person name="Lipzen A."/>
            <person name="Clum A."/>
            <person name="Drula E."/>
            <person name="Henrissat B."/>
            <person name="Kohler A."/>
            <person name="Grigoriev I.V."/>
            <person name="Martin F.M."/>
            <person name="Hacquard S."/>
        </authorList>
    </citation>
    <scope>NUCLEOTIDE SEQUENCE</scope>
    <source>
        <strain evidence="2">MPI-SDFR-AT-0117</strain>
    </source>
</reference>
<evidence type="ECO:0000313" key="2">
    <source>
        <dbReference type="EMBL" id="KAH6663619.1"/>
    </source>
</evidence>
<feature type="region of interest" description="Disordered" evidence="1">
    <location>
        <begin position="61"/>
        <end position="121"/>
    </location>
</feature>
<dbReference type="Proteomes" id="UP000770015">
    <property type="component" value="Unassembled WGS sequence"/>
</dbReference>
<dbReference type="PANTHER" id="PTHR37012">
    <property type="entry name" value="B-ZIP TRANSCRIPTION FACTOR (EUROFUNG)-RELATED"/>
    <property type="match status" value="1"/>
</dbReference>
<evidence type="ECO:0008006" key="4">
    <source>
        <dbReference type="Google" id="ProtNLM"/>
    </source>
</evidence>
<feature type="compositionally biased region" description="Acidic residues" evidence="1">
    <location>
        <begin position="109"/>
        <end position="119"/>
    </location>
</feature>
<dbReference type="EMBL" id="JAGSXJ010000042">
    <property type="protein sequence ID" value="KAH6663619.1"/>
    <property type="molecule type" value="Genomic_DNA"/>
</dbReference>
<protein>
    <recommendedName>
        <fullName evidence="4">BZIP domain-containing protein</fullName>
    </recommendedName>
</protein>
<dbReference type="Pfam" id="PF11905">
    <property type="entry name" value="DUF3425"/>
    <property type="match status" value="1"/>
</dbReference>
<dbReference type="AlphaFoldDB" id="A0A9P9A6P8"/>
<accession>A0A9P9A6P8</accession>
<dbReference type="CDD" id="cd14688">
    <property type="entry name" value="bZIP_YAP"/>
    <property type="match status" value="1"/>
</dbReference>
<name>A0A9P9A6P8_9PEZI</name>
<evidence type="ECO:0000256" key="1">
    <source>
        <dbReference type="SAM" id="MobiDB-lite"/>
    </source>
</evidence>
<evidence type="ECO:0000313" key="3">
    <source>
        <dbReference type="Proteomes" id="UP000770015"/>
    </source>
</evidence>
<feature type="compositionally biased region" description="Basic and acidic residues" evidence="1">
    <location>
        <begin position="61"/>
        <end position="71"/>
    </location>
</feature>
<organism evidence="2 3">
    <name type="scientific">Plectosphaerella plurivora</name>
    <dbReference type="NCBI Taxonomy" id="936078"/>
    <lineage>
        <taxon>Eukaryota</taxon>
        <taxon>Fungi</taxon>
        <taxon>Dikarya</taxon>
        <taxon>Ascomycota</taxon>
        <taxon>Pezizomycotina</taxon>
        <taxon>Sordariomycetes</taxon>
        <taxon>Hypocreomycetidae</taxon>
        <taxon>Glomerellales</taxon>
        <taxon>Plectosphaerellaceae</taxon>
        <taxon>Plectosphaerella</taxon>
    </lineage>
</organism>
<keyword evidence="3" id="KW-1185">Reference proteome</keyword>
<dbReference type="OrthoDB" id="5231352at2759"/>
<sequence>MGGIPTAEMPLAQLYRKRAIDRENQRYHRQKNKNRLADLEAQVKTANEKLATAEELIAQLIKERDAPREAPEATDTSSFPPRPSWGIADLTPQELTPDSHHPSSPTPEPEPEVPAEDDQALSSWSVQGLLPPSSAPALHDPIVFPYDLAHDLAHETQVPDIHPTDSEEFAPAREEANRMRARSSVWTHLPKHCSALSPLGRITLSLIAQRPADLTTSELSNSHFPSVNSLLNPSFADHDRPIASTIARHLASVVRVATLPEKLALLYMNALLVRWQIIPTEANYLAIPEFLRPTLLQIVVPHPPDIDNMVWPEGRNRMITQMDHTDCPRYARLSTAAISINWPHGLNSMIEGDSDRDYVMRPAFIEHIRNLDNWNTGQAVVDAYPFLKGAVKVGPPADGP</sequence>
<comment type="caution">
    <text evidence="2">The sequence shown here is derived from an EMBL/GenBank/DDBJ whole genome shotgun (WGS) entry which is preliminary data.</text>
</comment>
<dbReference type="PANTHER" id="PTHR37012:SF7">
    <property type="entry name" value="B-ZIP TRANSCRIPTION FACTOR (EUROFUNG)-RELATED"/>
    <property type="match status" value="1"/>
</dbReference>